<evidence type="ECO:0000256" key="6">
    <source>
        <dbReference type="ARBA" id="ARBA00023069"/>
    </source>
</evidence>
<dbReference type="Pfam" id="PF02493">
    <property type="entry name" value="MORN"/>
    <property type="match status" value="7"/>
</dbReference>
<dbReference type="GO" id="GO:0031514">
    <property type="term" value="C:motile cilium"/>
    <property type="evidence" value="ECO:0007669"/>
    <property type="project" value="UniProtKB-SubCell"/>
</dbReference>
<dbReference type="Gene3D" id="2.20.110.10">
    <property type="entry name" value="Histone H3 K4-specific methyltransferase SET7/9 N-terminal domain"/>
    <property type="match status" value="2"/>
</dbReference>
<evidence type="ECO:0000313" key="9">
    <source>
        <dbReference type="Proteomes" id="UP000694846"/>
    </source>
</evidence>
<dbReference type="Proteomes" id="UP000694846">
    <property type="component" value="Unplaced"/>
</dbReference>
<gene>
    <name evidence="10" type="primary">LOC112694003</name>
</gene>
<keyword evidence="3" id="KW-0963">Cytoplasm</keyword>
<dbReference type="PANTHER" id="PTHR46613">
    <property type="entry name" value="RADIAL SPOKE HEAD 10 HOMOLOG B-RELATED"/>
    <property type="match status" value="1"/>
</dbReference>
<evidence type="ECO:0000256" key="5">
    <source>
        <dbReference type="ARBA" id="ARBA00022846"/>
    </source>
</evidence>
<sequence>MSNWVPNGEGRLFLCDGVTYKGRFKDGYPEGNGMIRWPDSSWYEGEFQKGLRHGRGMHVSGEDGRRWYGGQWTFGKRNGLGQSDCGTGESDGALNYDGHWVDGQPHGHGTGNWSDGTRYTGGWVRGRPHGRGKAVWPEDDVYEGDWVDGFMDGVGTYKWTSNPRDHNRLVIRSCDKYTGQWLKSKKHGSGEFYSAETGTKMRGNWSDDVLNGPCEIILRTGRRPSCSGLEFRRGVLYETSPPLPASRRTTIDRGHRIPSRTANRGVRLSVEPVKTASQSLCTPVFSGSAGNDDVQQAKGAAIPSPRLVRVNVPLTADKETACDLTGHVRRLVAQCSDGTVDTSCIGVVVDPELELRDAERAIEAHADQLQALYRAYGAFLAESTVVYRPLLTRLGLWQMLIDSYLHARISLADFDDLLCEYATVAELWSGWPYAPHNRIYVACTEKTLPFNPPSDKSQKKIKKCLYRFRFRDIILDVF</sequence>
<evidence type="ECO:0000256" key="7">
    <source>
        <dbReference type="ARBA" id="ARBA00023212"/>
    </source>
</evidence>
<reference evidence="10" key="1">
    <citation type="submission" date="2025-08" db="UniProtKB">
        <authorList>
            <consortium name="RefSeq"/>
        </authorList>
    </citation>
    <scope>IDENTIFICATION</scope>
    <source>
        <tissue evidence="10">Whole body</tissue>
    </source>
</reference>
<evidence type="ECO:0000256" key="2">
    <source>
        <dbReference type="ARBA" id="ARBA00004430"/>
    </source>
</evidence>
<dbReference type="OrthoDB" id="294378at2759"/>
<dbReference type="GeneID" id="112694003"/>
<evidence type="ECO:0000256" key="1">
    <source>
        <dbReference type="ARBA" id="ARBA00004230"/>
    </source>
</evidence>
<comment type="subcellular location">
    <subcellularLocation>
        <location evidence="1">Cell projection</location>
        <location evidence="1">Cilium</location>
        <location evidence="1">Flagellum</location>
    </subcellularLocation>
    <subcellularLocation>
        <location evidence="2">Cytoplasm</location>
        <location evidence="2">Cytoskeleton</location>
        <location evidence="2">Cilium axoneme</location>
    </subcellularLocation>
</comment>
<keyword evidence="5" id="KW-0282">Flagellum</keyword>
<protein>
    <submittedName>
        <fullName evidence="10">Radial spoke head 10 homolog B-like isoform X1</fullName>
    </submittedName>
</protein>
<organism evidence="9 10">
    <name type="scientific">Sipha flava</name>
    <name type="common">yellow sugarcane aphid</name>
    <dbReference type="NCBI Taxonomy" id="143950"/>
    <lineage>
        <taxon>Eukaryota</taxon>
        <taxon>Metazoa</taxon>
        <taxon>Ecdysozoa</taxon>
        <taxon>Arthropoda</taxon>
        <taxon>Hexapoda</taxon>
        <taxon>Insecta</taxon>
        <taxon>Pterygota</taxon>
        <taxon>Neoptera</taxon>
        <taxon>Paraneoptera</taxon>
        <taxon>Hemiptera</taxon>
        <taxon>Sternorrhyncha</taxon>
        <taxon>Aphidomorpha</taxon>
        <taxon>Aphidoidea</taxon>
        <taxon>Aphididae</taxon>
        <taxon>Sipha</taxon>
    </lineage>
</organism>
<dbReference type="SMART" id="SM00698">
    <property type="entry name" value="MORN"/>
    <property type="match status" value="6"/>
</dbReference>
<dbReference type="InterPro" id="IPR003409">
    <property type="entry name" value="MORN"/>
</dbReference>
<keyword evidence="8" id="KW-0966">Cell projection</keyword>
<keyword evidence="7" id="KW-0206">Cytoskeleton</keyword>
<evidence type="ECO:0000256" key="4">
    <source>
        <dbReference type="ARBA" id="ARBA00022737"/>
    </source>
</evidence>
<dbReference type="RefSeq" id="XP_025425102.1">
    <property type="nucleotide sequence ID" value="XM_025569317.1"/>
</dbReference>
<name>A0A8B8GS73_9HEMI</name>
<dbReference type="AlphaFoldDB" id="A0A8B8GS73"/>
<keyword evidence="4" id="KW-0677">Repeat</keyword>
<keyword evidence="6" id="KW-0969">Cilium</keyword>
<evidence type="ECO:0000256" key="8">
    <source>
        <dbReference type="ARBA" id="ARBA00023273"/>
    </source>
</evidence>
<proteinExistence type="predicted"/>
<evidence type="ECO:0000256" key="3">
    <source>
        <dbReference type="ARBA" id="ARBA00022490"/>
    </source>
</evidence>
<dbReference type="GO" id="GO:0005930">
    <property type="term" value="C:axoneme"/>
    <property type="evidence" value="ECO:0007669"/>
    <property type="project" value="UniProtKB-SubCell"/>
</dbReference>
<keyword evidence="9" id="KW-1185">Reference proteome</keyword>
<accession>A0A8B8GS73</accession>
<evidence type="ECO:0000313" key="10">
    <source>
        <dbReference type="RefSeq" id="XP_025425102.1"/>
    </source>
</evidence>
<dbReference type="SUPFAM" id="SSF82185">
    <property type="entry name" value="Histone H3 K4-specific methyltransferase SET7/9 N-terminal domain"/>
    <property type="match status" value="2"/>
</dbReference>
<dbReference type="PANTHER" id="PTHR46613:SF1">
    <property type="entry name" value="RADIAL SPOKE HEAD 10 HOMOLOG B-RELATED"/>
    <property type="match status" value="1"/>
</dbReference>